<keyword evidence="3" id="KW-1185">Reference proteome</keyword>
<dbReference type="Proteomes" id="UP001164776">
    <property type="component" value="Unassembled WGS sequence"/>
</dbReference>
<dbReference type="AlphaFoldDB" id="A0A9W7XC62"/>
<name>A0A9W7XC62_9POAL</name>
<feature type="transmembrane region" description="Helical" evidence="1">
    <location>
        <begin position="143"/>
        <end position="163"/>
    </location>
</feature>
<feature type="transmembrane region" description="Helical" evidence="1">
    <location>
        <begin position="117"/>
        <end position="137"/>
    </location>
</feature>
<keyword evidence="1" id="KW-1133">Transmembrane helix</keyword>
<evidence type="ECO:0000256" key="1">
    <source>
        <dbReference type="SAM" id="Phobius"/>
    </source>
</evidence>
<organism evidence="2 3">
    <name type="scientific">Paspalum vaginatum</name>
    <name type="common">seashore paspalum</name>
    <dbReference type="NCBI Taxonomy" id="158149"/>
    <lineage>
        <taxon>Eukaryota</taxon>
        <taxon>Viridiplantae</taxon>
        <taxon>Streptophyta</taxon>
        <taxon>Embryophyta</taxon>
        <taxon>Tracheophyta</taxon>
        <taxon>Spermatophyta</taxon>
        <taxon>Magnoliopsida</taxon>
        <taxon>Liliopsida</taxon>
        <taxon>Poales</taxon>
        <taxon>Poaceae</taxon>
        <taxon>PACMAD clade</taxon>
        <taxon>Panicoideae</taxon>
        <taxon>Andropogonodae</taxon>
        <taxon>Paspaleae</taxon>
        <taxon>Paspalinae</taxon>
        <taxon>Paspalum</taxon>
    </lineage>
</organism>
<keyword evidence="1" id="KW-0472">Membrane</keyword>
<dbReference type="Pfam" id="PF20100">
    <property type="entry name" value="DUF6490"/>
    <property type="match status" value="1"/>
</dbReference>
<comment type="caution">
    <text evidence="2">The sequence shown here is derived from an EMBL/GenBank/DDBJ whole genome shotgun (WGS) entry which is preliminary data.</text>
</comment>
<reference evidence="2 3" key="1">
    <citation type="submission" date="2022-10" db="EMBL/GenBank/DDBJ databases">
        <title>WGS assembly of Paspalum vaginatum 540-79.</title>
        <authorList>
            <person name="Sun G."/>
            <person name="Wase N."/>
            <person name="Shu S."/>
            <person name="Jenkins J."/>
            <person name="Zhou B."/>
            <person name="Torres-Rodriguez J."/>
            <person name="Chen C."/>
            <person name="Sandor L."/>
            <person name="Plott C."/>
            <person name="Yoshinga Y."/>
            <person name="Daum C."/>
            <person name="Qi P."/>
            <person name="Barry K."/>
            <person name="Lipzen A."/>
            <person name="Berry L."/>
            <person name="Pedersen C."/>
            <person name="Gottilla T."/>
            <person name="Foltz A."/>
            <person name="Yu H."/>
            <person name="O'Malley R."/>
            <person name="Zhang C."/>
            <person name="Devos K."/>
            <person name="Sigmon B."/>
            <person name="Yu B."/>
            <person name="Obata T."/>
            <person name="Schmutz J."/>
            <person name="Schnable J."/>
        </authorList>
    </citation>
    <scope>NUCLEOTIDE SEQUENCE [LARGE SCALE GENOMIC DNA]</scope>
    <source>
        <strain evidence="3">cv. 540-79</strain>
    </source>
</reference>
<dbReference type="EMBL" id="MU629619">
    <property type="protein sequence ID" value="KAJ1255918.1"/>
    <property type="molecule type" value="Genomic_DNA"/>
</dbReference>
<sequence>MYQSSYKSSRCRVDRSTAALFSSRRPFGNRRHIVTTVYRLVQQAYSQLEPSIVLVIIRMAVVALAPQAATAAAGQPTTDAAATHPLLVIVDEEANYTEDLQTAADNNGCDDRSCCPWLTIVGFIVLTFNSAMAIIVSRGDMTAIAFVVFCYADLVALFVCLRMYERAIAGSSRRWRLKVAVWVLTTLLTLAFSYKVAAVMPPPVAVVVWLMAFGTVAGGFIAFFVYEEKTSDH</sequence>
<feature type="transmembrane region" description="Helical" evidence="1">
    <location>
        <begin position="175"/>
        <end position="194"/>
    </location>
</feature>
<feature type="transmembrane region" description="Helical" evidence="1">
    <location>
        <begin position="206"/>
        <end position="226"/>
    </location>
</feature>
<protein>
    <submittedName>
        <fullName evidence="2">Uncharacterized protein</fullName>
    </submittedName>
</protein>
<evidence type="ECO:0000313" key="2">
    <source>
        <dbReference type="EMBL" id="KAJ1255918.1"/>
    </source>
</evidence>
<evidence type="ECO:0000313" key="3">
    <source>
        <dbReference type="Proteomes" id="UP001164776"/>
    </source>
</evidence>
<accession>A0A9W7XC62</accession>
<proteinExistence type="predicted"/>
<dbReference type="PANTHER" id="PTHR46610">
    <property type="entry name" value="OS05G0181300 PROTEIN"/>
    <property type="match status" value="1"/>
</dbReference>
<dbReference type="InterPro" id="IPR045501">
    <property type="entry name" value="DUF6490"/>
</dbReference>
<dbReference type="PANTHER" id="PTHR46610:SF27">
    <property type="entry name" value="PGG DOMAIN-CONTAINING PROTEIN"/>
    <property type="match status" value="1"/>
</dbReference>
<dbReference type="OrthoDB" id="258143at2759"/>
<gene>
    <name evidence="2" type="ORF">BS78_K139100</name>
</gene>
<keyword evidence="1" id="KW-0812">Transmembrane</keyword>